<evidence type="ECO:0000313" key="3">
    <source>
        <dbReference type="Proteomes" id="UP000004080"/>
    </source>
</evidence>
<dbReference type="InterPro" id="IPR024301">
    <property type="entry name" value="Amidase_6"/>
</dbReference>
<organism evidence="2 3">
    <name type="scientific">Fictibacillus macauensis ZFHKF-1</name>
    <dbReference type="NCBI Taxonomy" id="1196324"/>
    <lineage>
        <taxon>Bacteria</taxon>
        <taxon>Bacillati</taxon>
        <taxon>Bacillota</taxon>
        <taxon>Bacilli</taxon>
        <taxon>Bacillales</taxon>
        <taxon>Fictibacillaceae</taxon>
        <taxon>Fictibacillus</taxon>
    </lineage>
</organism>
<accession>I8UGK7</accession>
<evidence type="ECO:0000259" key="1">
    <source>
        <dbReference type="Pfam" id="PF12671"/>
    </source>
</evidence>
<protein>
    <recommendedName>
        <fullName evidence="1">Putative amidase domain-containing protein</fullName>
    </recommendedName>
</protein>
<gene>
    <name evidence="2" type="ORF">A374_09219</name>
</gene>
<dbReference type="eggNOG" id="ENOG502Z7JI">
    <property type="taxonomic scope" value="Bacteria"/>
</dbReference>
<reference evidence="2 3" key="1">
    <citation type="journal article" date="2012" name="J. Bacteriol.">
        <title>Genome of Bacillus macauensis ZFHKF-1, a Long-Chain-Forming Bacterium.</title>
        <authorList>
            <person name="Cai L."/>
            <person name="Zhang T."/>
        </authorList>
    </citation>
    <scope>NUCLEOTIDE SEQUENCE [LARGE SCALE GENOMIC DNA]</scope>
    <source>
        <strain evidence="2 3">ZFHKF-1</strain>
    </source>
</reference>
<proteinExistence type="predicted"/>
<dbReference type="STRING" id="1196324.A374_09219"/>
<dbReference type="PANTHER" id="PTHR40032">
    <property type="entry name" value="EXPORTED PROTEIN-RELATED"/>
    <property type="match status" value="1"/>
</dbReference>
<sequence length="295" mass="34608">MKWKDNLEAYIKQLTDWMVNESWTDSVALPVEERACMTRKKRVLHERNAVLVNTNVEARVLRHEELSDERCQVDYNVHFSHLIKHGFDFYVEEWIQERRAFFQENEMMEDFCLYPEGTLKEATKIEREGKALEGTKGVYDRLAAVRYAETWWNEANPAFRNFDVNCTNYISQCIYAGGIPMAHTNSRSKGWWFTQDNWSYSWTVANAMRWYLSGGEGILQAREVTSAQHLLPGDVICYDFDGDGTWEHTAIVTGKDSAGEPLVNAHSVNCRMRYWRYEDSTAYTPNIKYKFFHLL</sequence>
<dbReference type="EMBL" id="AKKV01000024">
    <property type="protein sequence ID" value="EIT86005.1"/>
    <property type="molecule type" value="Genomic_DNA"/>
</dbReference>
<dbReference type="Pfam" id="PF12671">
    <property type="entry name" value="Amidase_6"/>
    <property type="match status" value="1"/>
</dbReference>
<dbReference type="PANTHER" id="PTHR40032:SF1">
    <property type="entry name" value="EXPORTED PROTEIN"/>
    <property type="match status" value="1"/>
</dbReference>
<name>I8UGK7_9BACL</name>
<dbReference type="Proteomes" id="UP000004080">
    <property type="component" value="Unassembled WGS sequence"/>
</dbReference>
<feature type="domain" description="Putative amidase" evidence="1">
    <location>
        <begin position="139"/>
        <end position="291"/>
    </location>
</feature>
<keyword evidence="3" id="KW-1185">Reference proteome</keyword>
<comment type="caution">
    <text evidence="2">The sequence shown here is derived from an EMBL/GenBank/DDBJ whole genome shotgun (WGS) entry which is preliminary data.</text>
</comment>
<dbReference type="RefSeq" id="WP_007201937.1">
    <property type="nucleotide sequence ID" value="NZ_AKKV01000024.1"/>
</dbReference>
<dbReference type="PATRIC" id="fig|1196324.3.peg.1889"/>
<evidence type="ECO:0000313" key="2">
    <source>
        <dbReference type="EMBL" id="EIT86005.1"/>
    </source>
</evidence>
<dbReference type="AlphaFoldDB" id="I8UGK7"/>